<dbReference type="PANTHER" id="PTHR43081:SF1">
    <property type="entry name" value="ADENYLATE CYCLASE, TERMINAL-DIFFERENTIATION SPECIFIC"/>
    <property type="match status" value="1"/>
</dbReference>
<feature type="non-terminal residue" evidence="3">
    <location>
        <position position="1"/>
    </location>
</feature>
<dbReference type="KEGG" id="gtt:GUITHDRAFT_48629"/>
<dbReference type="OMA" id="HAKWPAD"/>
<accession>L1JZU9</accession>
<organism evidence="3">
    <name type="scientific">Guillardia theta (strain CCMP2712)</name>
    <name type="common">Cryptophyte</name>
    <dbReference type="NCBI Taxonomy" id="905079"/>
    <lineage>
        <taxon>Eukaryota</taxon>
        <taxon>Cryptophyceae</taxon>
        <taxon>Pyrenomonadales</taxon>
        <taxon>Geminigeraceae</taxon>
        <taxon>Guillardia</taxon>
    </lineage>
</organism>
<dbReference type="RefSeq" id="XP_005840862.1">
    <property type="nucleotide sequence ID" value="XM_005840805.1"/>
</dbReference>
<dbReference type="InterPro" id="IPR050697">
    <property type="entry name" value="Adenylyl/Guanylyl_Cyclase_3/4"/>
</dbReference>
<feature type="domain" description="Guanylate cyclase" evidence="1">
    <location>
        <begin position="1"/>
        <end position="137"/>
    </location>
</feature>
<dbReference type="GeneID" id="17310352"/>
<reference evidence="5" key="2">
    <citation type="submission" date="2012-11" db="EMBL/GenBank/DDBJ databases">
        <authorList>
            <person name="Kuo A."/>
            <person name="Curtis B.A."/>
            <person name="Tanifuji G."/>
            <person name="Burki F."/>
            <person name="Gruber A."/>
            <person name="Irimia M."/>
            <person name="Maruyama S."/>
            <person name="Arias M.C."/>
            <person name="Ball S.G."/>
            <person name="Gile G.H."/>
            <person name="Hirakawa Y."/>
            <person name="Hopkins J.F."/>
            <person name="Rensing S.A."/>
            <person name="Schmutz J."/>
            <person name="Symeonidi A."/>
            <person name="Elias M."/>
            <person name="Eveleigh R.J."/>
            <person name="Herman E.K."/>
            <person name="Klute M.J."/>
            <person name="Nakayama T."/>
            <person name="Obornik M."/>
            <person name="Reyes-Prieto A."/>
            <person name="Armbrust E.V."/>
            <person name="Aves S.J."/>
            <person name="Beiko R.G."/>
            <person name="Coutinho P."/>
            <person name="Dacks J.B."/>
            <person name="Durnford D.G."/>
            <person name="Fast N.M."/>
            <person name="Green B.R."/>
            <person name="Grisdale C."/>
            <person name="Hempe F."/>
            <person name="Henrissat B."/>
            <person name="Hoppner M.P."/>
            <person name="Ishida K.-I."/>
            <person name="Kim E."/>
            <person name="Koreny L."/>
            <person name="Kroth P.G."/>
            <person name="Liu Y."/>
            <person name="Malik S.-B."/>
            <person name="Maier U.G."/>
            <person name="McRose D."/>
            <person name="Mock T."/>
            <person name="Neilson J.A."/>
            <person name="Onodera N.T."/>
            <person name="Poole A.M."/>
            <person name="Pritham E.J."/>
            <person name="Richards T.A."/>
            <person name="Rocap G."/>
            <person name="Roy S.W."/>
            <person name="Sarai C."/>
            <person name="Schaack S."/>
            <person name="Shirato S."/>
            <person name="Slamovits C.H."/>
            <person name="Spencer D.F."/>
            <person name="Suzuki S."/>
            <person name="Worden A.Z."/>
            <person name="Zauner S."/>
            <person name="Barry K."/>
            <person name="Bell C."/>
            <person name="Bharti A.K."/>
            <person name="Crow J.A."/>
            <person name="Grimwood J."/>
            <person name="Kramer R."/>
            <person name="Lindquist E."/>
            <person name="Lucas S."/>
            <person name="Salamov A."/>
            <person name="McFadden G.I."/>
            <person name="Lane C.E."/>
            <person name="Keeling P.J."/>
            <person name="Gray M.W."/>
            <person name="Grigoriev I.V."/>
            <person name="Archibald J.M."/>
        </authorList>
    </citation>
    <scope>NUCLEOTIDE SEQUENCE</scope>
    <source>
        <strain evidence="5">CCMP2712</strain>
    </source>
</reference>
<dbReference type="GO" id="GO:0035556">
    <property type="term" value="P:intracellular signal transduction"/>
    <property type="evidence" value="ECO:0007669"/>
    <property type="project" value="InterPro"/>
</dbReference>
<dbReference type="InterPro" id="IPR029787">
    <property type="entry name" value="Nucleotide_cyclase"/>
</dbReference>
<reference evidence="3 5" key="1">
    <citation type="journal article" date="2012" name="Nature">
        <title>Algal genomes reveal evolutionary mosaicism and the fate of nucleomorphs.</title>
        <authorList>
            <consortium name="DOE Joint Genome Institute"/>
            <person name="Curtis B.A."/>
            <person name="Tanifuji G."/>
            <person name="Burki F."/>
            <person name="Gruber A."/>
            <person name="Irimia M."/>
            <person name="Maruyama S."/>
            <person name="Arias M.C."/>
            <person name="Ball S.G."/>
            <person name="Gile G.H."/>
            <person name="Hirakawa Y."/>
            <person name="Hopkins J.F."/>
            <person name="Kuo A."/>
            <person name="Rensing S.A."/>
            <person name="Schmutz J."/>
            <person name="Symeonidi A."/>
            <person name="Elias M."/>
            <person name="Eveleigh R.J."/>
            <person name="Herman E.K."/>
            <person name="Klute M.J."/>
            <person name="Nakayama T."/>
            <person name="Obornik M."/>
            <person name="Reyes-Prieto A."/>
            <person name="Armbrust E.V."/>
            <person name="Aves S.J."/>
            <person name="Beiko R.G."/>
            <person name="Coutinho P."/>
            <person name="Dacks J.B."/>
            <person name="Durnford D.G."/>
            <person name="Fast N.M."/>
            <person name="Green B.R."/>
            <person name="Grisdale C.J."/>
            <person name="Hempel F."/>
            <person name="Henrissat B."/>
            <person name="Hoppner M.P."/>
            <person name="Ishida K."/>
            <person name="Kim E."/>
            <person name="Koreny L."/>
            <person name="Kroth P.G."/>
            <person name="Liu Y."/>
            <person name="Malik S.B."/>
            <person name="Maier U.G."/>
            <person name="McRose D."/>
            <person name="Mock T."/>
            <person name="Neilson J.A."/>
            <person name="Onodera N.T."/>
            <person name="Poole A.M."/>
            <person name="Pritham E.J."/>
            <person name="Richards T.A."/>
            <person name="Rocap G."/>
            <person name="Roy S.W."/>
            <person name="Sarai C."/>
            <person name="Schaack S."/>
            <person name="Shirato S."/>
            <person name="Slamovits C.H."/>
            <person name="Spencer D.F."/>
            <person name="Suzuki S."/>
            <person name="Worden A.Z."/>
            <person name="Zauner S."/>
            <person name="Barry K."/>
            <person name="Bell C."/>
            <person name="Bharti A.K."/>
            <person name="Crow J.A."/>
            <person name="Grimwood J."/>
            <person name="Kramer R."/>
            <person name="Lindquist E."/>
            <person name="Lucas S."/>
            <person name="Salamov A."/>
            <person name="McFadden G.I."/>
            <person name="Lane C.E."/>
            <person name="Keeling P.J."/>
            <person name="Gray M.W."/>
            <person name="Grigoriev I.V."/>
            <person name="Archibald J.M."/>
        </authorList>
    </citation>
    <scope>NUCLEOTIDE SEQUENCE</scope>
    <source>
        <strain evidence="3 5">CCMP2712</strain>
    </source>
</reference>
<evidence type="ECO:0000313" key="5">
    <source>
        <dbReference type="Proteomes" id="UP000011087"/>
    </source>
</evidence>
<dbReference type="HOGENOM" id="CLU_1773006_0_0_1"/>
<dbReference type="STRING" id="905079.L1JZU9"/>
<dbReference type="EnsemblProtists" id="EKX53880">
    <property type="protein sequence ID" value="EKX53880"/>
    <property type="gene ID" value="GUITHDRAFT_51259"/>
</dbReference>
<evidence type="ECO:0000313" key="3">
    <source>
        <dbReference type="EMBL" id="EKX53882.1"/>
    </source>
</evidence>
<dbReference type="AlphaFoldDB" id="L1JZU9"/>
<dbReference type="GO" id="GO:0009190">
    <property type="term" value="P:cyclic nucleotide biosynthetic process"/>
    <property type="evidence" value="ECO:0007669"/>
    <property type="project" value="InterPro"/>
</dbReference>
<proteinExistence type="predicted"/>
<dbReference type="GeneID" id="17310350"/>
<dbReference type="PROSITE" id="PS50125">
    <property type="entry name" value="GUANYLATE_CYCLASE_2"/>
    <property type="match status" value="1"/>
</dbReference>
<evidence type="ECO:0000313" key="2">
    <source>
        <dbReference type="EMBL" id="EKX53880.1"/>
    </source>
</evidence>
<dbReference type="RefSeq" id="XP_005840860.1">
    <property type="nucleotide sequence ID" value="XM_005840803.1"/>
</dbReference>
<dbReference type="EnsemblProtists" id="EKX53882">
    <property type="protein sequence ID" value="EKX53882"/>
    <property type="gene ID" value="GUITHDRAFT_48629"/>
</dbReference>
<dbReference type="PaxDb" id="55529-EKX53880"/>
<feature type="non-terminal residue" evidence="3">
    <location>
        <position position="147"/>
    </location>
</feature>
<reference evidence="4" key="3">
    <citation type="submission" date="2016-03" db="UniProtKB">
        <authorList>
            <consortium name="EnsemblProtists"/>
        </authorList>
    </citation>
    <scope>IDENTIFICATION</scope>
</reference>
<evidence type="ECO:0000313" key="4">
    <source>
        <dbReference type="EnsemblProtists" id="EKX53880"/>
    </source>
</evidence>
<dbReference type="OrthoDB" id="551218at2759"/>
<evidence type="ECO:0000259" key="1">
    <source>
        <dbReference type="PROSITE" id="PS50125"/>
    </source>
</evidence>
<dbReference type="EMBL" id="JH992969">
    <property type="protein sequence ID" value="EKX53882.1"/>
    <property type="molecule type" value="Genomic_DNA"/>
</dbReference>
<dbReference type="PANTHER" id="PTHR43081">
    <property type="entry name" value="ADENYLATE CYCLASE, TERMINAL-DIFFERENTIATION SPECIFIC-RELATED"/>
    <property type="match status" value="1"/>
</dbReference>
<gene>
    <name evidence="3" type="ORF">GUITHDRAFT_48629</name>
    <name evidence="2" type="ORF">GUITHDRAFT_51259</name>
</gene>
<keyword evidence="5" id="KW-1185">Reference proteome</keyword>
<dbReference type="KEGG" id="gtt:GUITHDRAFT_51259"/>
<dbReference type="SUPFAM" id="SSF55073">
    <property type="entry name" value="Nucleotide cyclase"/>
    <property type="match status" value="1"/>
</dbReference>
<dbReference type="Gene3D" id="3.30.70.1230">
    <property type="entry name" value="Nucleotide cyclase"/>
    <property type="match status" value="1"/>
</dbReference>
<dbReference type="Proteomes" id="UP000011087">
    <property type="component" value="Unassembled WGS sequence"/>
</dbReference>
<dbReference type="Pfam" id="PF00211">
    <property type="entry name" value="Guanylate_cyc"/>
    <property type="match status" value="1"/>
</dbReference>
<name>L1JZU9_GUITC</name>
<protein>
    <recommendedName>
        <fullName evidence="1">Guanylate cyclase domain-containing protein</fullName>
    </recommendedName>
</protein>
<dbReference type="EMBL" id="JH992969">
    <property type="protein sequence ID" value="EKX53880.1"/>
    <property type="molecule type" value="Genomic_DNA"/>
</dbReference>
<dbReference type="eggNOG" id="KOG0618">
    <property type="taxonomic scope" value="Eukaryota"/>
</dbReference>
<dbReference type="InterPro" id="IPR001054">
    <property type="entry name" value="A/G_cyclase"/>
</dbReference>
<sequence length="147" mass="16551">FVITDMESSTLLAETNPALFREILEIHDALVRQLVDEYSGYEVMSQGDSFELAFVEPSLAVCFCNALQTRLMKHEWDKRVLGLSGCEEMYDEHERLVYRGPRVRVGLAYGTEAFRKPLVSGRADYFGALPNLAARIMSQAEGGQLLL</sequence>